<evidence type="ECO:0000313" key="10">
    <source>
        <dbReference type="Proteomes" id="UP001497516"/>
    </source>
</evidence>
<feature type="domain" description="SHSP" evidence="8">
    <location>
        <begin position="25"/>
        <end position="130"/>
    </location>
</feature>
<dbReference type="Gene3D" id="2.60.40.790">
    <property type="match status" value="1"/>
</dbReference>
<evidence type="ECO:0000256" key="4">
    <source>
        <dbReference type="PROSITE-ProRule" id="PRU00285"/>
    </source>
</evidence>
<dbReference type="GO" id="GO:0006952">
    <property type="term" value="P:defense response"/>
    <property type="evidence" value="ECO:0007669"/>
    <property type="project" value="UniProtKB-KW"/>
</dbReference>
<dbReference type="GO" id="GO:0005886">
    <property type="term" value="C:plasma membrane"/>
    <property type="evidence" value="ECO:0007669"/>
    <property type="project" value="UniProtKB-SubCell"/>
</dbReference>
<keyword evidence="10" id="KW-1185">Reference proteome</keyword>
<name>A0AAV2G6K9_9ROSI</name>
<sequence length="219" mass="23581">MATVDDLAAGGIRGVMPQRARSRDHLVEEFVPSSAWDDDNHSHYLLIDLPGFRKEEVSLQVDSGGKQITVAGERLLNHNKYVYFHQTYQLPDGISDTDRITGKFDGEILYVTVPKHVPAAQGRAAEAAAPGSPLPAHSNPDGERIAAAGSSCRNTAVAEFGKGDVEKWWERDCGGSSNSVMRRVIEMIGEHKGIVTVAVIAFAFGVLMAPKFGISPPAA</sequence>
<dbReference type="PANTHER" id="PTHR43670">
    <property type="entry name" value="HEAT SHOCK PROTEIN 26"/>
    <property type="match status" value="1"/>
</dbReference>
<keyword evidence="7" id="KW-1133">Transmembrane helix</keyword>
<dbReference type="CDD" id="cd06464">
    <property type="entry name" value="ACD_sHsps-like"/>
    <property type="match status" value="1"/>
</dbReference>
<evidence type="ECO:0000256" key="7">
    <source>
        <dbReference type="SAM" id="Phobius"/>
    </source>
</evidence>
<evidence type="ECO:0000313" key="9">
    <source>
        <dbReference type="EMBL" id="CAL1406323.1"/>
    </source>
</evidence>
<evidence type="ECO:0000256" key="3">
    <source>
        <dbReference type="ARBA" id="ARBA00022821"/>
    </source>
</evidence>
<accession>A0AAV2G6K9</accession>
<dbReference type="Proteomes" id="UP001497516">
    <property type="component" value="Chromosome 8"/>
</dbReference>
<keyword evidence="2" id="KW-1003">Cell membrane</keyword>
<dbReference type="PANTHER" id="PTHR43670:SF130">
    <property type="entry name" value="INACTIVE PROTEIN RESTRICTED TEV MOVEMENT 2-LIKE"/>
    <property type="match status" value="1"/>
</dbReference>
<dbReference type="InterPro" id="IPR008978">
    <property type="entry name" value="HSP20-like_chaperone"/>
</dbReference>
<comment type="similarity">
    <text evidence="4 5">Belongs to the small heat shock protein (HSP20) family.</text>
</comment>
<gene>
    <name evidence="9" type="ORF">LTRI10_LOCUS46057</name>
</gene>
<dbReference type="GO" id="GO:0034605">
    <property type="term" value="P:cellular response to heat"/>
    <property type="evidence" value="ECO:0007669"/>
    <property type="project" value="TreeGrafter"/>
</dbReference>
<dbReference type="Pfam" id="PF00011">
    <property type="entry name" value="HSP20"/>
    <property type="match status" value="1"/>
</dbReference>
<evidence type="ECO:0000259" key="8">
    <source>
        <dbReference type="PROSITE" id="PS01031"/>
    </source>
</evidence>
<comment type="subcellular location">
    <subcellularLocation>
        <location evidence="1">Cell membrane</location>
        <topology evidence="1">Single-pass membrane protein</topology>
    </subcellularLocation>
</comment>
<protein>
    <recommendedName>
        <fullName evidence="8">SHSP domain-containing protein</fullName>
    </recommendedName>
</protein>
<evidence type="ECO:0000256" key="6">
    <source>
        <dbReference type="SAM" id="MobiDB-lite"/>
    </source>
</evidence>
<feature type="region of interest" description="Disordered" evidence="6">
    <location>
        <begin position="122"/>
        <end position="144"/>
    </location>
</feature>
<evidence type="ECO:0000256" key="1">
    <source>
        <dbReference type="ARBA" id="ARBA00004162"/>
    </source>
</evidence>
<keyword evidence="7" id="KW-0472">Membrane</keyword>
<keyword evidence="3" id="KW-0611">Plant defense</keyword>
<keyword evidence="7" id="KW-0812">Transmembrane</keyword>
<dbReference type="AlphaFoldDB" id="A0AAV2G6K9"/>
<dbReference type="EMBL" id="OZ034821">
    <property type="protein sequence ID" value="CAL1406323.1"/>
    <property type="molecule type" value="Genomic_DNA"/>
</dbReference>
<organism evidence="9 10">
    <name type="scientific">Linum trigynum</name>
    <dbReference type="NCBI Taxonomy" id="586398"/>
    <lineage>
        <taxon>Eukaryota</taxon>
        <taxon>Viridiplantae</taxon>
        <taxon>Streptophyta</taxon>
        <taxon>Embryophyta</taxon>
        <taxon>Tracheophyta</taxon>
        <taxon>Spermatophyta</taxon>
        <taxon>Magnoliopsida</taxon>
        <taxon>eudicotyledons</taxon>
        <taxon>Gunneridae</taxon>
        <taxon>Pentapetalae</taxon>
        <taxon>rosids</taxon>
        <taxon>fabids</taxon>
        <taxon>Malpighiales</taxon>
        <taxon>Linaceae</taxon>
        <taxon>Linum</taxon>
    </lineage>
</organism>
<proteinExistence type="inferred from homology"/>
<dbReference type="PROSITE" id="PS01031">
    <property type="entry name" value="SHSP"/>
    <property type="match status" value="1"/>
</dbReference>
<dbReference type="SUPFAM" id="SSF49764">
    <property type="entry name" value="HSP20-like chaperones"/>
    <property type="match status" value="1"/>
</dbReference>
<reference evidence="9 10" key="1">
    <citation type="submission" date="2024-04" db="EMBL/GenBank/DDBJ databases">
        <authorList>
            <person name="Fracassetti M."/>
        </authorList>
    </citation>
    <scope>NUCLEOTIDE SEQUENCE [LARGE SCALE GENOMIC DNA]</scope>
</reference>
<feature type="transmembrane region" description="Helical" evidence="7">
    <location>
        <begin position="193"/>
        <end position="214"/>
    </location>
</feature>
<dbReference type="InterPro" id="IPR002068">
    <property type="entry name" value="A-crystallin/Hsp20_dom"/>
</dbReference>
<evidence type="ECO:0000256" key="2">
    <source>
        <dbReference type="ARBA" id="ARBA00022475"/>
    </source>
</evidence>
<evidence type="ECO:0000256" key="5">
    <source>
        <dbReference type="RuleBase" id="RU003616"/>
    </source>
</evidence>
<feature type="compositionally biased region" description="Low complexity" evidence="6">
    <location>
        <begin position="122"/>
        <end position="136"/>
    </location>
</feature>